<reference evidence="14" key="3">
    <citation type="submission" date="2018-08" db="UniProtKB">
        <authorList>
            <consortium name="EnsemblPlants"/>
        </authorList>
    </citation>
    <scope>IDENTIFICATION</scope>
    <source>
        <strain evidence="14">cv. Bd21</strain>
    </source>
</reference>
<evidence type="ECO:0000256" key="11">
    <source>
        <dbReference type="ARBA" id="ARBA00038715"/>
    </source>
</evidence>
<evidence type="ECO:0000256" key="2">
    <source>
        <dbReference type="ARBA" id="ARBA00007809"/>
    </source>
</evidence>
<keyword evidence="15" id="KW-1185">Reference proteome</keyword>
<reference evidence="13 14" key="1">
    <citation type="journal article" date="2010" name="Nature">
        <title>Genome sequencing and analysis of the model grass Brachypodium distachyon.</title>
        <authorList>
            <consortium name="International Brachypodium Initiative"/>
        </authorList>
    </citation>
    <scope>NUCLEOTIDE SEQUENCE [LARGE SCALE GENOMIC DNA]</scope>
    <source>
        <strain evidence="13 14">Bd21</strain>
    </source>
</reference>
<feature type="transmembrane region" description="Helical" evidence="12">
    <location>
        <begin position="68"/>
        <end position="91"/>
    </location>
</feature>
<dbReference type="InterPro" id="IPR047664">
    <property type="entry name" value="SWEET"/>
</dbReference>
<evidence type="ECO:0000256" key="8">
    <source>
        <dbReference type="ARBA" id="ARBA00022989"/>
    </source>
</evidence>
<proteinExistence type="inferred from homology"/>
<evidence type="ECO:0000313" key="13">
    <source>
        <dbReference type="EMBL" id="PNT60940.1"/>
    </source>
</evidence>
<feature type="non-terminal residue" evidence="13">
    <location>
        <position position="154"/>
    </location>
</feature>
<feature type="transmembrane region" description="Helical" evidence="12">
    <location>
        <begin position="6"/>
        <end position="25"/>
    </location>
</feature>
<dbReference type="GO" id="GO:0051119">
    <property type="term" value="F:sugar transmembrane transporter activity"/>
    <property type="evidence" value="ECO:0007669"/>
    <property type="project" value="InterPro"/>
</dbReference>
<feature type="transmembrane region" description="Helical" evidence="12">
    <location>
        <begin position="134"/>
        <end position="152"/>
    </location>
</feature>
<evidence type="ECO:0000256" key="5">
    <source>
        <dbReference type="ARBA" id="ARBA00022597"/>
    </source>
</evidence>
<comment type="function">
    <text evidence="10">Mediates both low-affinity uptake and efflux of sugar across the plasma membrane.</text>
</comment>
<evidence type="ECO:0000313" key="15">
    <source>
        <dbReference type="Proteomes" id="UP000008810"/>
    </source>
</evidence>
<evidence type="ECO:0000256" key="6">
    <source>
        <dbReference type="ARBA" id="ARBA00022692"/>
    </source>
</evidence>
<evidence type="ECO:0000256" key="4">
    <source>
        <dbReference type="ARBA" id="ARBA00022475"/>
    </source>
</evidence>
<protein>
    <recommendedName>
        <fullName evidence="16">Bidirectional sugar transporter SWEET</fullName>
    </recommendedName>
</protein>
<dbReference type="EnsemblPlants" id="PNT60940">
    <property type="protein sequence ID" value="PNT60940"/>
    <property type="gene ID" value="BRADI_5g08440v3"/>
</dbReference>
<dbReference type="AlphaFoldDB" id="A0A2K2CFY7"/>
<evidence type="ECO:0000256" key="9">
    <source>
        <dbReference type="ARBA" id="ARBA00023136"/>
    </source>
</evidence>
<dbReference type="Pfam" id="PF03083">
    <property type="entry name" value="MtN3_slv"/>
    <property type="match status" value="1"/>
</dbReference>
<evidence type="ECO:0000256" key="1">
    <source>
        <dbReference type="ARBA" id="ARBA00004651"/>
    </source>
</evidence>
<dbReference type="OrthoDB" id="409725at2759"/>
<dbReference type="PANTHER" id="PTHR10791">
    <property type="entry name" value="RAG1-ACTIVATING PROTEIN 1"/>
    <property type="match status" value="1"/>
</dbReference>
<comment type="subunit">
    <text evidence="11">Forms homooligomers and/or heterooligomers.</text>
</comment>
<comment type="similarity">
    <text evidence="2">Belongs to the SWEET sugar transporter family.</text>
</comment>
<organism evidence="13">
    <name type="scientific">Brachypodium distachyon</name>
    <name type="common">Purple false brome</name>
    <name type="synonym">Trachynia distachya</name>
    <dbReference type="NCBI Taxonomy" id="15368"/>
    <lineage>
        <taxon>Eukaryota</taxon>
        <taxon>Viridiplantae</taxon>
        <taxon>Streptophyta</taxon>
        <taxon>Embryophyta</taxon>
        <taxon>Tracheophyta</taxon>
        <taxon>Spermatophyta</taxon>
        <taxon>Magnoliopsida</taxon>
        <taxon>Liliopsida</taxon>
        <taxon>Poales</taxon>
        <taxon>Poaceae</taxon>
        <taxon>BOP clade</taxon>
        <taxon>Pooideae</taxon>
        <taxon>Stipodae</taxon>
        <taxon>Brachypodieae</taxon>
        <taxon>Brachypodium</taxon>
    </lineage>
</organism>
<accession>A0A2K2CFY7</accession>
<evidence type="ECO:0000256" key="12">
    <source>
        <dbReference type="SAM" id="Phobius"/>
    </source>
</evidence>
<dbReference type="InParanoid" id="A0A2K2CFY7"/>
<reference evidence="13" key="2">
    <citation type="submission" date="2017-06" db="EMBL/GenBank/DDBJ databases">
        <title>WGS assembly of Brachypodium distachyon.</title>
        <authorList>
            <consortium name="The International Brachypodium Initiative"/>
            <person name="Lucas S."/>
            <person name="Harmon-Smith M."/>
            <person name="Lail K."/>
            <person name="Tice H."/>
            <person name="Grimwood J."/>
            <person name="Bruce D."/>
            <person name="Barry K."/>
            <person name="Shu S."/>
            <person name="Lindquist E."/>
            <person name="Wang M."/>
            <person name="Pitluck S."/>
            <person name="Vogel J.P."/>
            <person name="Garvin D.F."/>
            <person name="Mockler T.C."/>
            <person name="Schmutz J."/>
            <person name="Rokhsar D."/>
            <person name="Bevan M.W."/>
        </authorList>
    </citation>
    <scope>NUCLEOTIDE SEQUENCE</scope>
    <source>
        <strain evidence="13">Bd21</strain>
    </source>
</reference>
<keyword evidence="5" id="KW-0762">Sugar transport</keyword>
<keyword evidence="4" id="KW-1003">Cell membrane</keyword>
<dbReference type="GO" id="GO:0005886">
    <property type="term" value="C:plasma membrane"/>
    <property type="evidence" value="ECO:0007669"/>
    <property type="project" value="UniProtKB-SubCell"/>
</dbReference>
<dbReference type="PANTHER" id="PTHR10791:SF30">
    <property type="entry name" value="SUGAR TRANSPORTER SWEET1"/>
    <property type="match status" value="1"/>
</dbReference>
<dbReference type="EMBL" id="CM000884">
    <property type="protein sequence ID" value="PNT60940.1"/>
    <property type="molecule type" value="Genomic_DNA"/>
</dbReference>
<evidence type="ECO:0000256" key="3">
    <source>
        <dbReference type="ARBA" id="ARBA00022448"/>
    </source>
</evidence>
<dbReference type="InterPro" id="IPR004316">
    <property type="entry name" value="SWEET_rpt"/>
</dbReference>
<evidence type="ECO:0000256" key="7">
    <source>
        <dbReference type="ARBA" id="ARBA00022737"/>
    </source>
</evidence>
<gene>
    <name evidence="13" type="ORF">BRADI_5g08440v3</name>
</gene>
<dbReference type="Gramene" id="PNT60940">
    <property type="protein sequence ID" value="PNT60940"/>
    <property type="gene ID" value="BRADI_5g08440v3"/>
</dbReference>
<keyword evidence="8 12" id="KW-1133">Transmembrane helix</keyword>
<dbReference type="Gene3D" id="1.20.1280.290">
    <property type="match status" value="1"/>
</dbReference>
<comment type="subcellular location">
    <subcellularLocation>
        <location evidence="1">Cell membrane</location>
        <topology evidence="1">Multi-pass membrane protein</topology>
    </subcellularLocation>
</comment>
<feature type="transmembrane region" description="Helical" evidence="12">
    <location>
        <begin position="97"/>
        <end position="122"/>
    </location>
</feature>
<keyword evidence="9 12" id="KW-0472">Membrane</keyword>
<sequence>MATEKVIKSIVSLLGYGFTIVQLFASGAITFRQIIQQGTVGEHTCYPYGLTYLNAVAWIAYGVPMHRWVLVTINTITAFVEAIYSIIYLVYSNEPKRVIASVMLLVQIIFTVVLISLEFVVFDRDHSSQAREKTYGLLGAFTAVFMYGSPVSDV</sequence>
<evidence type="ECO:0000256" key="10">
    <source>
        <dbReference type="ARBA" id="ARBA00037238"/>
    </source>
</evidence>
<keyword evidence="3" id="KW-0813">Transport</keyword>
<evidence type="ECO:0000313" key="14">
    <source>
        <dbReference type="EnsemblPlants" id="PNT60940"/>
    </source>
</evidence>
<name>A0A2K2CFY7_BRADI</name>
<keyword evidence="7" id="KW-0677">Repeat</keyword>
<evidence type="ECO:0008006" key="16">
    <source>
        <dbReference type="Google" id="ProtNLM"/>
    </source>
</evidence>
<keyword evidence="6 12" id="KW-0812">Transmembrane</keyword>
<dbReference type="Proteomes" id="UP000008810">
    <property type="component" value="Chromosome 5"/>
</dbReference>